<dbReference type="OMA" id="QASASWC"/>
<reference evidence="6 7" key="1">
    <citation type="journal article" date="2008" name="Nature">
        <title>The Trichoplax genome and the nature of placozoans.</title>
        <authorList>
            <person name="Srivastava M."/>
            <person name="Begovic E."/>
            <person name="Chapman J."/>
            <person name="Putnam N.H."/>
            <person name="Hellsten U."/>
            <person name="Kawashima T."/>
            <person name="Kuo A."/>
            <person name="Mitros T."/>
            <person name="Salamov A."/>
            <person name="Carpenter M.L."/>
            <person name="Signorovitch A.Y."/>
            <person name="Moreno M.A."/>
            <person name="Kamm K."/>
            <person name="Grimwood J."/>
            <person name="Schmutz J."/>
            <person name="Shapiro H."/>
            <person name="Grigoriev I.V."/>
            <person name="Buss L.W."/>
            <person name="Schierwater B."/>
            <person name="Dellaporta S.L."/>
            <person name="Rokhsar D.S."/>
        </authorList>
    </citation>
    <scope>NUCLEOTIDE SEQUENCE [LARGE SCALE GENOMIC DNA]</scope>
    <source>
        <strain evidence="6 7">Grell-BS-1999</strain>
    </source>
</reference>
<dbReference type="InterPro" id="IPR005746">
    <property type="entry name" value="Thioredoxin"/>
</dbReference>
<dbReference type="CTD" id="6758961"/>
<feature type="disulfide bond" description="Redox-active" evidence="4">
    <location>
        <begin position="32"/>
        <end position="35"/>
    </location>
</feature>
<dbReference type="FunFam" id="3.40.30.10:FF:000245">
    <property type="entry name" value="Thioredoxin"/>
    <property type="match status" value="1"/>
</dbReference>
<feature type="site" description="Deprotonates C-terminal active site Cys" evidence="3">
    <location>
        <position position="26"/>
    </location>
</feature>
<evidence type="ECO:0000259" key="5">
    <source>
        <dbReference type="PROSITE" id="PS51352"/>
    </source>
</evidence>
<feature type="active site" description="Nucleophile" evidence="3">
    <location>
        <position position="35"/>
    </location>
</feature>
<dbReference type="OrthoDB" id="2121326at2759"/>
<feature type="site" description="Contributes to redox potential value" evidence="3">
    <location>
        <position position="34"/>
    </location>
</feature>
<evidence type="ECO:0000313" key="7">
    <source>
        <dbReference type="Proteomes" id="UP000009022"/>
    </source>
</evidence>
<dbReference type="PIRSF" id="PIRSF000077">
    <property type="entry name" value="Thioredoxin"/>
    <property type="match status" value="1"/>
</dbReference>
<keyword evidence="4" id="KW-0676">Redox-active center</keyword>
<evidence type="ECO:0000256" key="2">
    <source>
        <dbReference type="PIRNR" id="PIRNR000077"/>
    </source>
</evidence>
<evidence type="ECO:0000256" key="3">
    <source>
        <dbReference type="PIRSR" id="PIRSR000077-1"/>
    </source>
</evidence>
<evidence type="ECO:0000313" key="6">
    <source>
        <dbReference type="EMBL" id="EDV19765.1"/>
    </source>
</evidence>
<dbReference type="PROSITE" id="PS51352">
    <property type="entry name" value="THIOREDOXIN_2"/>
    <property type="match status" value="1"/>
</dbReference>
<name>B3SC05_TRIAD</name>
<protein>
    <recommendedName>
        <fullName evidence="2">Thioredoxin</fullName>
    </recommendedName>
</protein>
<comment type="similarity">
    <text evidence="2">Belongs to the thioredoxin family.</text>
</comment>
<dbReference type="Proteomes" id="UP000009022">
    <property type="component" value="Unassembled WGS sequence"/>
</dbReference>
<evidence type="ECO:0000256" key="1">
    <source>
        <dbReference type="ARBA" id="ARBA00023157"/>
    </source>
</evidence>
<dbReference type="InterPro" id="IPR013766">
    <property type="entry name" value="Thioredoxin_domain"/>
</dbReference>
<dbReference type="InParanoid" id="B3SC05"/>
<evidence type="ECO:0000256" key="4">
    <source>
        <dbReference type="PIRSR" id="PIRSR000077-4"/>
    </source>
</evidence>
<dbReference type="KEGG" id="tad:TRIADDRAFT_64378"/>
<dbReference type="PhylomeDB" id="B3SC05"/>
<dbReference type="EMBL" id="DS985267">
    <property type="protein sequence ID" value="EDV19765.1"/>
    <property type="molecule type" value="Genomic_DNA"/>
</dbReference>
<gene>
    <name evidence="6" type="ORF">TRIADDRAFT_64378</name>
</gene>
<proteinExistence type="inferred from homology"/>
<dbReference type="AlphaFoldDB" id="B3SC05"/>
<dbReference type="CDD" id="cd02947">
    <property type="entry name" value="TRX_family"/>
    <property type="match status" value="1"/>
</dbReference>
<dbReference type="eggNOG" id="KOG0907">
    <property type="taxonomic scope" value="Eukaryota"/>
</dbReference>
<dbReference type="PRINTS" id="PR00421">
    <property type="entry name" value="THIOREDOXIN"/>
</dbReference>
<keyword evidence="1 4" id="KW-1015">Disulfide bond</keyword>
<organism evidence="6 7">
    <name type="scientific">Trichoplax adhaerens</name>
    <name type="common">Trichoplax reptans</name>
    <dbReference type="NCBI Taxonomy" id="10228"/>
    <lineage>
        <taxon>Eukaryota</taxon>
        <taxon>Metazoa</taxon>
        <taxon>Placozoa</taxon>
        <taxon>Uniplacotomia</taxon>
        <taxon>Trichoplacea</taxon>
        <taxon>Trichoplacidae</taxon>
        <taxon>Trichoplax</taxon>
    </lineage>
</organism>
<dbReference type="RefSeq" id="XP_002117789.1">
    <property type="nucleotide sequence ID" value="XM_002117753.1"/>
</dbReference>
<dbReference type="Gene3D" id="3.40.30.10">
    <property type="entry name" value="Glutaredoxin"/>
    <property type="match status" value="1"/>
</dbReference>
<feature type="active site" description="Nucleophile" evidence="3">
    <location>
        <position position="32"/>
    </location>
</feature>
<dbReference type="InterPro" id="IPR036249">
    <property type="entry name" value="Thioredoxin-like_sf"/>
</dbReference>
<dbReference type="PANTHER" id="PTHR46115">
    <property type="entry name" value="THIOREDOXIN-LIKE PROTEIN 1"/>
    <property type="match status" value="1"/>
</dbReference>
<accession>B3SC05</accession>
<dbReference type="STRING" id="10228.B3SC05"/>
<feature type="domain" description="Thioredoxin" evidence="5">
    <location>
        <begin position="1"/>
        <end position="107"/>
    </location>
</feature>
<feature type="site" description="Contributes to redox potential value" evidence="3">
    <location>
        <position position="33"/>
    </location>
</feature>
<dbReference type="GeneID" id="6758961"/>
<dbReference type="GO" id="GO:0015035">
    <property type="term" value="F:protein-disulfide reductase activity"/>
    <property type="evidence" value="ECO:0007669"/>
    <property type="project" value="InterPro"/>
</dbReference>
<sequence length="107" mass="12269">MVQVIETKEAFDKFLSDAKDKLVVFDFFATWCQPCKLIGPIFEKMSESDEYKDVVFAKIDVDENEETAEFVGIRAMPTFAFYKNGSKIDEVSGAAEDRLRSKIQLHM</sequence>
<dbReference type="SUPFAM" id="SSF52833">
    <property type="entry name" value="Thioredoxin-like"/>
    <property type="match status" value="1"/>
</dbReference>
<dbReference type="HOGENOM" id="CLU_090389_14_4_1"/>
<dbReference type="Pfam" id="PF00085">
    <property type="entry name" value="Thioredoxin"/>
    <property type="match status" value="1"/>
</dbReference>
<keyword evidence="7" id="KW-1185">Reference proteome</keyword>